<accession>A0A9Q3PSF5</accession>
<dbReference type="AlphaFoldDB" id="A0A9Q3PSF5"/>
<evidence type="ECO:0000313" key="2">
    <source>
        <dbReference type="Proteomes" id="UP000765509"/>
    </source>
</evidence>
<dbReference type="EMBL" id="AVOT02088545">
    <property type="protein sequence ID" value="MBW0571640.1"/>
    <property type="molecule type" value="Genomic_DNA"/>
</dbReference>
<reference evidence="1" key="1">
    <citation type="submission" date="2021-03" db="EMBL/GenBank/DDBJ databases">
        <title>Draft genome sequence of rust myrtle Austropuccinia psidii MF-1, a brazilian biotype.</title>
        <authorList>
            <person name="Quecine M.C."/>
            <person name="Pachon D.M.R."/>
            <person name="Bonatelli M.L."/>
            <person name="Correr F.H."/>
            <person name="Franceschini L.M."/>
            <person name="Leite T.F."/>
            <person name="Margarido G.R.A."/>
            <person name="Almeida C.A."/>
            <person name="Ferrarezi J.A."/>
            <person name="Labate C.A."/>
        </authorList>
    </citation>
    <scope>NUCLEOTIDE SEQUENCE</scope>
    <source>
        <strain evidence="1">MF-1</strain>
    </source>
</reference>
<keyword evidence="2" id="KW-1185">Reference proteome</keyword>
<evidence type="ECO:0000313" key="1">
    <source>
        <dbReference type="EMBL" id="MBW0571640.1"/>
    </source>
</evidence>
<dbReference type="Proteomes" id="UP000765509">
    <property type="component" value="Unassembled WGS sequence"/>
</dbReference>
<comment type="caution">
    <text evidence="1">The sequence shown here is derived from an EMBL/GenBank/DDBJ whole genome shotgun (WGS) entry which is preliminary data.</text>
</comment>
<protein>
    <submittedName>
        <fullName evidence="1">Uncharacterized protein</fullName>
    </submittedName>
</protein>
<gene>
    <name evidence="1" type="ORF">O181_111355</name>
</gene>
<name>A0A9Q3PSF5_9BASI</name>
<proteinExistence type="predicted"/>
<sequence length="100" mass="11139">MAFPPPQLSCATFDKLVPLAILSYGSMEPSATFFSQILTNTIIIVNPVWCNESPFVNRILGDQDIRHEEFSLPLESHLPPSQPLESLTEKSSNLCFHCSC</sequence>
<organism evidence="1 2">
    <name type="scientific">Austropuccinia psidii MF-1</name>
    <dbReference type="NCBI Taxonomy" id="1389203"/>
    <lineage>
        <taxon>Eukaryota</taxon>
        <taxon>Fungi</taxon>
        <taxon>Dikarya</taxon>
        <taxon>Basidiomycota</taxon>
        <taxon>Pucciniomycotina</taxon>
        <taxon>Pucciniomycetes</taxon>
        <taxon>Pucciniales</taxon>
        <taxon>Sphaerophragmiaceae</taxon>
        <taxon>Austropuccinia</taxon>
    </lineage>
</organism>